<feature type="region of interest" description="Disordered" evidence="1">
    <location>
        <begin position="1"/>
        <end position="24"/>
    </location>
</feature>
<gene>
    <name evidence="3" type="ORF">EVAR_49963_1</name>
</gene>
<dbReference type="Proteomes" id="UP000299102">
    <property type="component" value="Unassembled WGS sequence"/>
</dbReference>
<dbReference type="EMBL" id="BGZK01001279">
    <property type="protein sequence ID" value="GBP76166.1"/>
    <property type="molecule type" value="Genomic_DNA"/>
</dbReference>
<organism evidence="3 4">
    <name type="scientific">Eumeta variegata</name>
    <name type="common">Bagworm moth</name>
    <name type="synonym">Eumeta japonica</name>
    <dbReference type="NCBI Taxonomy" id="151549"/>
    <lineage>
        <taxon>Eukaryota</taxon>
        <taxon>Metazoa</taxon>
        <taxon>Ecdysozoa</taxon>
        <taxon>Arthropoda</taxon>
        <taxon>Hexapoda</taxon>
        <taxon>Insecta</taxon>
        <taxon>Pterygota</taxon>
        <taxon>Neoptera</taxon>
        <taxon>Endopterygota</taxon>
        <taxon>Lepidoptera</taxon>
        <taxon>Glossata</taxon>
        <taxon>Ditrysia</taxon>
        <taxon>Tineoidea</taxon>
        <taxon>Psychidae</taxon>
        <taxon>Oiketicinae</taxon>
        <taxon>Eumeta</taxon>
    </lineage>
</organism>
<keyword evidence="4" id="KW-1185">Reference proteome</keyword>
<reference evidence="3 4" key="1">
    <citation type="journal article" date="2019" name="Commun. Biol.">
        <title>The bagworm genome reveals a unique fibroin gene that provides high tensile strength.</title>
        <authorList>
            <person name="Kono N."/>
            <person name="Nakamura H."/>
            <person name="Ohtoshi R."/>
            <person name="Tomita M."/>
            <person name="Numata K."/>
            <person name="Arakawa K."/>
        </authorList>
    </citation>
    <scope>NUCLEOTIDE SEQUENCE [LARGE SCALE GENOMIC DNA]</scope>
</reference>
<dbReference type="AlphaFoldDB" id="A0A4C1YJ02"/>
<feature type="transmembrane region" description="Helical" evidence="2">
    <location>
        <begin position="51"/>
        <end position="70"/>
    </location>
</feature>
<proteinExistence type="predicted"/>
<keyword evidence="2" id="KW-0812">Transmembrane</keyword>
<comment type="caution">
    <text evidence="3">The sequence shown here is derived from an EMBL/GenBank/DDBJ whole genome shotgun (WGS) entry which is preliminary data.</text>
</comment>
<evidence type="ECO:0000256" key="1">
    <source>
        <dbReference type="SAM" id="MobiDB-lite"/>
    </source>
</evidence>
<feature type="compositionally biased region" description="Polar residues" evidence="1">
    <location>
        <begin position="1"/>
        <end position="11"/>
    </location>
</feature>
<sequence length="72" mass="7056">MIPQKSTNIARATNAAGPGAGEDAAENGRRIVNGVVQLVSFEGVESAINRAIIGAGGSAAGCACAVALLISF</sequence>
<evidence type="ECO:0000313" key="3">
    <source>
        <dbReference type="EMBL" id="GBP76166.1"/>
    </source>
</evidence>
<protein>
    <submittedName>
        <fullName evidence="3">Uncharacterized protein</fullName>
    </submittedName>
</protein>
<evidence type="ECO:0000313" key="4">
    <source>
        <dbReference type="Proteomes" id="UP000299102"/>
    </source>
</evidence>
<keyword evidence="2" id="KW-1133">Transmembrane helix</keyword>
<accession>A0A4C1YJ02</accession>
<keyword evidence="2" id="KW-0472">Membrane</keyword>
<name>A0A4C1YJ02_EUMVA</name>
<evidence type="ECO:0000256" key="2">
    <source>
        <dbReference type="SAM" id="Phobius"/>
    </source>
</evidence>